<dbReference type="Proteomes" id="UP000245820">
    <property type="component" value="Chromosome"/>
</dbReference>
<keyword evidence="6" id="KW-0479">Metal-binding</keyword>
<keyword evidence="7" id="KW-0560">Oxidoreductase</keyword>
<dbReference type="CDD" id="cd02767">
    <property type="entry name" value="MopB_ydeP"/>
    <property type="match status" value="1"/>
</dbReference>
<dbReference type="InterPro" id="IPR006656">
    <property type="entry name" value="Mopterin_OxRdtase"/>
</dbReference>
<dbReference type="InterPro" id="IPR050123">
    <property type="entry name" value="Prok_molybdopt-oxidoreductase"/>
</dbReference>
<keyword evidence="9" id="KW-0411">Iron-sulfur</keyword>
<dbReference type="NCBIfam" id="TIGR01701">
    <property type="entry name" value="Fdhalpha-like"/>
    <property type="match status" value="1"/>
</dbReference>
<name>A0A2S2DEW5_9BURK</name>
<keyword evidence="8" id="KW-0408">Iron</keyword>
<gene>
    <name evidence="11" type="ORF">DIR46_05260</name>
</gene>
<evidence type="ECO:0000256" key="6">
    <source>
        <dbReference type="ARBA" id="ARBA00022723"/>
    </source>
</evidence>
<evidence type="ECO:0000259" key="10">
    <source>
        <dbReference type="Pfam" id="PF00384"/>
    </source>
</evidence>
<dbReference type="CDD" id="cd02787">
    <property type="entry name" value="MopB_CT_ydeP"/>
    <property type="match status" value="1"/>
</dbReference>
<evidence type="ECO:0000313" key="11">
    <source>
        <dbReference type="EMBL" id="AWL03903.1"/>
    </source>
</evidence>
<dbReference type="PANTHER" id="PTHR43105">
    <property type="entry name" value="RESPIRATORY NITRATE REDUCTASE"/>
    <property type="match status" value="1"/>
</dbReference>
<sequence>MSDREHRLRVEDATMPAGGWGSVDDVKKVLTGQNVVLKDTVLLLKQNKPDGFACVSCAWAKPADPHPFEFCANGAKATAWETTSKAIGPDFFDRHTLTELEGWSDHALEDHGRLTVPLRYDAASDKYRPVDWDAAFAEIGAHLRACEPRQVVFYASGRASLETSYMYQLLARMYGNNNLPDSSNMCHESTSVGLQKSIGVGVGTVGLNDFKHTDCILFFGQNVGVNSPRMLHQLQEARGRDVPIVTFNPLRERGLVSFTNPQSPLEMLTGHETVISTHYHQIRPGGDTAAIMGICKTVFALDDVARESGAQRVIDVAFVQEHTHGFEDFERAVRACGWDAIERESGLPRAALEQAAEVYCQAGAAMAVYGMGVTQHRNGVQNVTMLVNLLLLRGNIGKPGAGICPVRGHSNVQGQRTVGITEKPELAPLDKLKEQYGFEPPRDEGLTTVDACEAILKHELQAFIGLGGNFLRAVPETRLMEAAWRELPLTVQVATKLNRNHVIHGKAAYLLPCLGRIEIDRQRTGAQAVTVEDSTSCMHGSRGMAEPVAPSLLSEPAIVAGIAKATLDPNPRVDWDAWVADYGTIRAAIAETFPEIFHDFNERMWTPGGFRKPLAAAERIWKTESGKAEFTAPDELPGNPDMDGGPEVLRLFTIRSDGQFNTTIYSHDDRFRGVYGSRMVLFMGEADMARYGLAKGDVVALRTKADDGVERRVDGLQIVPYDVPPGCIAGYYPECNPLIPLWHHAKESKVPAAKSIDVLLERSAAVTTP</sequence>
<dbReference type="SUPFAM" id="SSF50692">
    <property type="entry name" value="ADC-like"/>
    <property type="match status" value="1"/>
</dbReference>
<accession>A0A2S2DEW5</accession>
<evidence type="ECO:0000256" key="2">
    <source>
        <dbReference type="ARBA" id="ARBA00001966"/>
    </source>
</evidence>
<dbReference type="RefSeq" id="WP_109344297.1">
    <property type="nucleotide sequence ID" value="NZ_CP029343.1"/>
</dbReference>
<dbReference type="Gene3D" id="3.40.228.10">
    <property type="entry name" value="Dimethylsulfoxide Reductase, domain 2"/>
    <property type="match status" value="1"/>
</dbReference>
<dbReference type="InterPro" id="IPR041953">
    <property type="entry name" value="YdeP_MopB"/>
</dbReference>
<comment type="cofactor">
    <cofactor evidence="2">
        <name>[4Fe-4S] cluster</name>
        <dbReference type="ChEBI" id="CHEBI:49883"/>
    </cofactor>
</comment>
<keyword evidence="4" id="KW-0004">4Fe-4S</keyword>
<proteinExistence type="inferred from homology"/>
<comment type="similarity">
    <text evidence="3">Belongs to the prokaryotic molybdopterin-containing oxidoreductase family.</text>
</comment>
<dbReference type="GO" id="GO:0051539">
    <property type="term" value="F:4 iron, 4 sulfur cluster binding"/>
    <property type="evidence" value="ECO:0007669"/>
    <property type="project" value="UniProtKB-KW"/>
</dbReference>
<reference evidence="11 12" key="1">
    <citation type="submission" date="2018-05" db="EMBL/GenBank/DDBJ databases">
        <title>Complete genome sequence of Massilia oculi sp. nov. CCUG 43427T (=DSM 26321T), the type strain of M. oculi, and comparison with genome sequences of other Massilia strains.</title>
        <authorList>
            <person name="Zhu B."/>
        </authorList>
    </citation>
    <scope>NUCLEOTIDE SEQUENCE [LARGE SCALE GENOMIC DNA]</scope>
    <source>
        <strain evidence="11 12">CCUG 43427</strain>
    </source>
</reference>
<evidence type="ECO:0000256" key="7">
    <source>
        <dbReference type="ARBA" id="ARBA00023002"/>
    </source>
</evidence>
<evidence type="ECO:0000313" key="12">
    <source>
        <dbReference type="Proteomes" id="UP000245820"/>
    </source>
</evidence>
<keyword evidence="12" id="KW-1185">Reference proteome</keyword>
<dbReference type="GO" id="GO:0016020">
    <property type="term" value="C:membrane"/>
    <property type="evidence" value="ECO:0007669"/>
    <property type="project" value="TreeGrafter"/>
</dbReference>
<dbReference type="GO" id="GO:0008863">
    <property type="term" value="F:formate dehydrogenase (NAD+) activity"/>
    <property type="evidence" value="ECO:0007669"/>
    <property type="project" value="InterPro"/>
</dbReference>
<dbReference type="InterPro" id="IPR010046">
    <property type="entry name" value="Mopterin_OxRdtse_a_bac"/>
</dbReference>
<keyword evidence="5" id="KW-0500">Molybdenum</keyword>
<dbReference type="Gene3D" id="3.40.50.740">
    <property type="match status" value="1"/>
</dbReference>
<evidence type="ECO:0000256" key="3">
    <source>
        <dbReference type="ARBA" id="ARBA00010312"/>
    </source>
</evidence>
<dbReference type="KEGG" id="mtim:DIR46_05260"/>
<evidence type="ECO:0000256" key="8">
    <source>
        <dbReference type="ARBA" id="ARBA00023004"/>
    </source>
</evidence>
<organism evidence="11 12">
    <name type="scientific">Massilia oculi</name>
    <dbReference type="NCBI Taxonomy" id="945844"/>
    <lineage>
        <taxon>Bacteria</taxon>
        <taxon>Pseudomonadati</taxon>
        <taxon>Pseudomonadota</taxon>
        <taxon>Betaproteobacteria</taxon>
        <taxon>Burkholderiales</taxon>
        <taxon>Oxalobacteraceae</taxon>
        <taxon>Telluria group</taxon>
        <taxon>Massilia</taxon>
    </lineage>
</organism>
<evidence type="ECO:0000256" key="4">
    <source>
        <dbReference type="ARBA" id="ARBA00022485"/>
    </source>
</evidence>
<dbReference type="InterPro" id="IPR009010">
    <property type="entry name" value="Asp_de-COase-like_dom_sf"/>
</dbReference>
<protein>
    <submittedName>
        <fullName evidence="11">Formate dehydrogenase</fullName>
    </submittedName>
</protein>
<evidence type="ECO:0000256" key="5">
    <source>
        <dbReference type="ARBA" id="ARBA00022505"/>
    </source>
</evidence>
<evidence type="ECO:0000256" key="9">
    <source>
        <dbReference type="ARBA" id="ARBA00023014"/>
    </source>
</evidence>
<evidence type="ECO:0000256" key="1">
    <source>
        <dbReference type="ARBA" id="ARBA00001942"/>
    </source>
</evidence>
<comment type="cofactor">
    <cofactor evidence="1">
        <name>Mo-bis(molybdopterin guanine dinucleotide)</name>
        <dbReference type="ChEBI" id="CHEBI:60539"/>
    </cofactor>
</comment>
<dbReference type="OrthoDB" id="5287431at2"/>
<dbReference type="InterPro" id="IPR037951">
    <property type="entry name" value="MopB_CT_YdeP"/>
</dbReference>
<dbReference type="SUPFAM" id="SSF53706">
    <property type="entry name" value="Formate dehydrogenase/DMSO reductase, domains 1-3"/>
    <property type="match status" value="1"/>
</dbReference>
<dbReference type="PIRSF" id="PIRSF000144">
    <property type="entry name" value="CbbBc"/>
    <property type="match status" value="1"/>
</dbReference>
<dbReference type="EMBL" id="CP029343">
    <property type="protein sequence ID" value="AWL03903.1"/>
    <property type="molecule type" value="Genomic_DNA"/>
</dbReference>
<dbReference type="GO" id="GO:0030151">
    <property type="term" value="F:molybdenum ion binding"/>
    <property type="evidence" value="ECO:0007669"/>
    <property type="project" value="InterPro"/>
</dbReference>
<dbReference type="AlphaFoldDB" id="A0A2S2DEW5"/>
<feature type="domain" description="Molybdopterin oxidoreductase" evidence="10">
    <location>
        <begin position="114"/>
        <end position="439"/>
    </location>
</feature>
<dbReference type="Pfam" id="PF00384">
    <property type="entry name" value="Molybdopterin"/>
    <property type="match status" value="1"/>
</dbReference>
<dbReference type="PANTHER" id="PTHR43105:SF4">
    <property type="entry name" value="PROTEIN YDEP"/>
    <property type="match status" value="1"/>
</dbReference>